<evidence type="ECO:0000256" key="1">
    <source>
        <dbReference type="SAM" id="MobiDB-lite"/>
    </source>
</evidence>
<dbReference type="Pfam" id="PF18879">
    <property type="entry name" value="EspA_EspE"/>
    <property type="match status" value="1"/>
</dbReference>
<evidence type="ECO:0000313" key="4">
    <source>
        <dbReference type="EMBL" id="TQR86027.1"/>
    </source>
</evidence>
<name>A0A544W1B4_9MYCO</name>
<dbReference type="RefSeq" id="WP_142552553.1">
    <property type="nucleotide sequence ID" value="NZ_VIFX01000015.1"/>
</dbReference>
<reference evidence="4 5" key="1">
    <citation type="submission" date="2018-10" db="EMBL/GenBank/DDBJ databases">
        <title>Draft genome of Mycobacterium hodleri strain B.</title>
        <authorList>
            <person name="Amande T.J."/>
            <person name="Mcgenity T.J."/>
        </authorList>
    </citation>
    <scope>NUCLEOTIDE SEQUENCE [LARGE SCALE GENOMIC DNA]</scope>
    <source>
        <strain evidence="4 5">B</strain>
    </source>
</reference>
<feature type="domain" description="TPR repeat" evidence="3">
    <location>
        <begin position="216"/>
        <end position="451"/>
    </location>
</feature>
<sequence>MGVLDGFISTWSNARETFGQGVPATGEQFDKSGPLTTMQSNVESAAPGSRWTGAGASAYQTANADHGKVFAQLAALDKQLSSHVTASSEVVAAGRQNLDTIRKWVVDSAAAVPPGKNHDQMVMQIVNKGLGQLREVVTKSNGDLATIGGKIRGLGGEYDALGNQPLAPKAGDGDAQGLVGDDGKWHPYPEDMEELVRKALAGDQDAAAKVDSVMDTINPDQLQAVSDPATPGQTLPPKPLTDVQSELVGQMQNQMKDMSMSDLTGLRDKLGDNKSILGDAMQVMSDPDVKYAHKDATGLLIPGEDGWVPGGGSDLPKGVQDTLNAKADFQGPSDPSVGYPGSGAGTDMEASARADAAKNLTSLADIVGDGDSRLQQGSALDHDMMARGKEWLAAEGNETWGDEVVGRVFETAGRDTVVAHDMFTSDSGFTEDVLTHPWQDDGRAASTLTNWIDNDAYSTNPEVSNRAGETANALATYIGDHQDPLLNINTGTESNVSLGHLNPELSRSLALAMTPYVDDMAGQNLDNSSGFGSLDGDNIKAARAVGVFSVLGSDDAAGQILTDRSIGVQSSFVSQFTNSVAENPLHPDITTGMEYAGRLKGITELGTFNAMHDVQADANQARTDAYNKLSASYDRVASTGTGLIENPLVGTIVGLQSDLMKDAIIGQPPKMDQYGAIEKHDSAEVRTVVANEFLHRNLGTQEDINRLMQNYYANGHLIPVADNPAGKLDDEYTTAVNNYLSNMGGPVITAFDAYEKSYDAIIP</sequence>
<keyword evidence="5" id="KW-1185">Reference proteome</keyword>
<organism evidence="4 5">
    <name type="scientific">Mycolicibacterium hodleri</name>
    <dbReference type="NCBI Taxonomy" id="49897"/>
    <lineage>
        <taxon>Bacteria</taxon>
        <taxon>Bacillati</taxon>
        <taxon>Actinomycetota</taxon>
        <taxon>Actinomycetes</taxon>
        <taxon>Mycobacteriales</taxon>
        <taxon>Mycobacteriaceae</taxon>
        <taxon>Mycolicibacterium</taxon>
    </lineage>
</organism>
<feature type="region of interest" description="Disordered" evidence="1">
    <location>
        <begin position="327"/>
        <end position="353"/>
    </location>
</feature>
<protein>
    <submittedName>
        <fullName evidence="4">Uncharacterized protein</fullName>
    </submittedName>
</protein>
<dbReference type="Proteomes" id="UP000315759">
    <property type="component" value="Unassembled WGS sequence"/>
</dbReference>
<evidence type="ECO:0000313" key="5">
    <source>
        <dbReference type="Proteomes" id="UP000315759"/>
    </source>
</evidence>
<dbReference type="Pfam" id="PF23275">
    <property type="entry name" value="TPR_23"/>
    <property type="match status" value="1"/>
</dbReference>
<comment type="caution">
    <text evidence="4">The sequence shown here is derived from an EMBL/GenBank/DDBJ whole genome shotgun (WGS) entry which is preliminary data.</text>
</comment>
<dbReference type="InterPro" id="IPR057037">
    <property type="entry name" value="TPR_rep_actino"/>
</dbReference>
<evidence type="ECO:0000259" key="2">
    <source>
        <dbReference type="Pfam" id="PF18879"/>
    </source>
</evidence>
<evidence type="ECO:0000259" key="3">
    <source>
        <dbReference type="Pfam" id="PF23275"/>
    </source>
</evidence>
<dbReference type="InterPro" id="IPR043796">
    <property type="entry name" value="ESX-1_EspA/EspE-like"/>
</dbReference>
<feature type="domain" description="ESX-1 secretion-associated protein EspA/EspE-like" evidence="2">
    <location>
        <begin position="18"/>
        <end position="99"/>
    </location>
</feature>
<dbReference type="AlphaFoldDB" id="A0A544W1B4"/>
<accession>A0A544W1B4</accession>
<gene>
    <name evidence="4" type="ORF">D8S82_13320</name>
</gene>
<dbReference type="EMBL" id="VIFX01000015">
    <property type="protein sequence ID" value="TQR86027.1"/>
    <property type="molecule type" value="Genomic_DNA"/>
</dbReference>
<proteinExistence type="predicted"/>